<dbReference type="PANTHER" id="PTHR47977">
    <property type="entry name" value="RAS-RELATED PROTEIN RAB"/>
    <property type="match status" value="1"/>
</dbReference>
<keyword evidence="3" id="KW-0342">GTP-binding</keyword>
<name>A2E7L0_TRIV3</name>
<dbReference type="SMART" id="SM00173">
    <property type="entry name" value="RAS"/>
    <property type="match status" value="1"/>
</dbReference>
<dbReference type="Pfam" id="PF00071">
    <property type="entry name" value="Ras"/>
    <property type="match status" value="1"/>
</dbReference>
<reference evidence="5" key="1">
    <citation type="submission" date="2006-10" db="EMBL/GenBank/DDBJ databases">
        <authorList>
            <person name="Amadeo P."/>
            <person name="Zhao Q."/>
            <person name="Wortman J."/>
            <person name="Fraser-Liggett C."/>
            <person name="Carlton J."/>
        </authorList>
    </citation>
    <scope>NUCLEOTIDE SEQUENCE</scope>
    <source>
        <strain evidence="5">G3</strain>
    </source>
</reference>
<dbReference type="InterPro" id="IPR050227">
    <property type="entry name" value="Rab"/>
</dbReference>
<dbReference type="STRING" id="5722.A2E7L0"/>
<evidence type="ECO:0000256" key="3">
    <source>
        <dbReference type="ARBA" id="ARBA00023134"/>
    </source>
</evidence>
<keyword evidence="2" id="KW-0547">Nucleotide-binding</keyword>
<dbReference type="InterPro" id="IPR001806">
    <property type="entry name" value="Small_GTPase"/>
</dbReference>
<accession>A2E7L0</accession>
<dbReference type="GO" id="GO:0016020">
    <property type="term" value="C:membrane"/>
    <property type="evidence" value="ECO:0000318"/>
    <property type="project" value="GO_Central"/>
</dbReference>
<dbReference type="OrthoDB" id="9989112at2759"/>
<dbReference type="AlphaFoldDB" id="A2E7L0"/>
<dbReference type="PROSITE" id="PS51421">
    <property type="entry name" value="RAS"/>
    <property type="match status" value="1"/>
</dbReference>
<dbReference type="SMART" id="SM00174">
    <property type="entry name" value="RHO"/>
    <property type="match status" value="1"/>
</dbReference>
<reference evidence="5" key="2">
    <citation type="journal article" date="2007" name="Science">
        <title>Draft genome sequence of the sexually transmitted pathogen Trichomonas vaginalis.</title>
        <authorList>
            <person name="Carlton J.M."/>
            <person name="Hirt R.P."/>
            <person name="Silva J.C."/>
            <person name="Delcher A.L."/>
            <person name="Schatz M."/>
            <person name="Zhao Q."/>
            <person name="Wortman J.R."/>
            <person name="Bidwell S.L."/>
            <person name="Alsmark U.C.M."/>
            <person name="Besteiro S."/>
            <person name="Sicheritz-Ponten T."/>
            <person name="Noel C.J."/>
            <person name="Dacks J.B."/>
            <person name="Foster P.G."/>
            <person name="Simillion C."/>
            <person name="Van de Peer Y."/>
            <person name="Miranda-Saavedra D."/>
            <person name="Barton G.J."/>
            <person name="Westrop G.D."/>
            <person name="Mueller S."/>
            <person name="Dessi D."/>
            <person name="Fiori P.L."/>
            <person name="Ren Q."/>
            <person name="Paulsen I."/>
            <person name="Zhang H."/>
            <person name="Bastida-Corcuera F.D."/>
            <person name="Simoes-Barbosa A."/>
            <person name="Brown M.T."/>
            <person name="Hayes R.D."/>
            <person name="Mukherjee M."/>
            <person name="Okumura C.Y."/>
            <person name="Schneider R."/>
            <person name="Smith A.J."/>
            <person name="Vanacova S."/>
            <person name="Villalvazo M."/>
            <person name="Haas B.J."/>
            <person name="Pertea M."/>
            <person name="Feldblyum T.V."/>
            <person name="Utterback T.R."/>
            <person name="Shu C.L."/>
            <person name="Osoegawa K."/>
            <person name="de Jong P.J."/>
            <person name="Hrdy I."/>
            <person name="Horvathova L."/>
            <person name="Zubacova Z."/>
            <person name="Dolezal P."/>
            <person name="Malik S.B."/>
            <person name="Logsdon J.M. Jr."/>
            <person name="Henze K."/>
            <person name="Gupta A."/>
            <person name="Wang C.C."/>
            <person name="Dunne R.L."/>
            <person name="Upcroft J.A."/>
            <person name="Upcroft P."/>
            <person name="White O."/>
            <person name="Salzberg S.L."/>
            <person name="Tang P."/>
            <person name="Chiu C.-H."/>
            <person name="Lee Y.-S."/>
            <person name="Embley T.M."/>
            <person name="Coombs G.H."/>
            <person name="Mottram J.C."/>
            <person name="Tachezy J."/>
            <person name="Fraser-Liggett C.M."/>
            <person name="Johnson P.J."/>
        </authorList>
    </citation>
    <scope>NUCLEOTIDE SEQUENCE [LARGE SCALE GENOMIC DNA]</scope>
    <source>
        <strain evidence="5">G3</strain>
    </source>
</reference>
<dbReference type="KEGG" id="tva:4769356"/>
<dbReference type="RefSeq" id="XP_001323626.1">
    <property type="nucleotide sequence ID" value="XM_001323591.1"/>
</dbReference>
<dbReference type="PROSITE" id="PS51417">
    <property type="entry name" value="ARF"/>
    <property type="match status" value="1"/>
</dbReference>
<evidence type="ECO:0000256" key="4">
    <source>
        <dbReference type="ARBA" id="ARBA00023136"/>
    </source>
</evidence>
<dbReference type="InterPro" id="IPR027417">
    <property type="entry name" value="P-loop_NTPase"/>
</dbReference>
<dbReference type="PROSITE" id="PS51420">
    <property type="entry name" value="RHO"/>
    <property type="match status" value="1"/>
</dbReference>
<protein>
    <submittedName>
        <fullName evidence="5">GTP-binding protein YPTM1, putative</fullName>
    </submittedName>
</protein>
<dbReference type="GO" id="GO:0005525">
    <property type="term" value="F:GTP binding"/>
    <property type="evidence" value="ECO:0007669"/>
    <property type="project" value="UniProtKB-KW"/>
</dbReference>
<evidence type="ECO:0000313" key="6">
    <source>
        <dbReference type="Proteomes" id="UP000001542"/>
    </source>
</evidence>
<evidence type="ECO:0000256" key="2">
    <source>
        <dbReference type="ARBA" id="ARBA00022741"/>
    </source>
</evidence>
<dbReference type="GO" id="GO:0012505">
    <property type="term" value="C:endomembrane system"/>
    <property type="evidence" value="ECO:0007669"/>
    <property type="project" value="UniProtKB-SubCell"/>
</dbReference>
<comment type="subcellular location">
    <subcellularLocation>
        <location evidence="1">Endomembrane system</location>
    </subcellularLocation>
</comment>
<dbReference type="InterPro" id="IPR005225">
    <property type="entry name" value="Small_GTP-bd"/>
</dbReference>
<dbReference type="GO" id="GO:0003924">
    <property type="term" value="F:GTPase activity"/>
    <property type="evidence" value="ECO:0000318"/>
    <property type="project" value="GO_Central"/>
</dbReference>
<dbReference type="OMA" id="CSMARDI"/>
<dbReference type="SMART" id="SM00175">
    <property type="entry name" value="RAB"/>
    <property type="match status" value="1"/>
</dbReference>
<dbReference type="VEuPathDB" id="TrichDB:TVAGG3_0340150"/>
<dbReference type="VEuPathDB" id="TrichDB:TVAG_379850"/>
<gene>
    <name evidence="5" type="ORF">TVAG_379850</name>
</gene>
<dbReference type="EMBL" id="DS113320">
    <property type="protein sequence ID" value="EAY11403.1"/>
    <property type="molecule type" value="Genomic_DNA"/>
</dbReference>
<dbReference type="GO" id="GO:0006887">
    <property type="term" value="P:exocytosis"/>
    <property type="evidence" value="ECO:0000318"/>
    <property type="project" value="GO_Central"/>
</dbReference>
<dbReference type="eggNOG" id="KOG0084">
    <property type="taxonomic scope" value="Eukaryota"/>
</dbReference>
<dbReference type="FunFam" id="3.40.50.300:FF:000586">
    <property type="entry name" value="Rab family GTPase"/>
    <property type="match status" value="1"/>
</dbReference>
<dbReference type="SMART" id="SM00176">
    <property type="entry name" value="RAN"/>
    <property type="match status" value="1"/>
</dbReference>
<dbReference type="InParanoid" id="A2E7L0"/>
<keyword evidence="4" id="KW-0472">Membrane</keyword>
<evidence type="ECO:0000313" key="5">
    <source>
        <dbReference type="EMBL" id="EAY11403.1"/>
    </source>
</evidence>
<dbReference type="SUPFAM" id="SSF52540">
    <property type="entry name" value="P-loop containing nucleoside triphosphate hydrolases"/>
    <property type="match status" value="1"/>
</dbReference>
<dbReference type="PROSITE" id="PS51419">
    <property type="entry name" value="RAB"/>
    <property type="match status" value="1"/>
</dbReference>
<organism evidence="5 6">
    <name type="scientific">Trichomonas vaginalis (strain ATCC PRA-98 / G3)</name>
    <dbReference type="NCBI Taxonomy" id="412133"/>
    <lineage>
        <taxon>Eukaryota</taxon>
        <taxon>Metamonada</taxon>
        <taxon>Parabasalia</taxon>
        <taxon>Trichomonadida</taxon>
        <taxon>Trichomonadidae</taxon>
        <taxon>Trichomonas</taxon>
    </lineage>
</organism>
<dbReference type="NCBIfam" id="TIGR00231">
    <property type="entry name" value="small_GTP"/>
    <property type="match status" value="1"/>
</dbReference>
<sequence length="201" mass="22653">MTSSEFDLLYKILIIGDSAVGKSSILLQFSDQTFSDNYVSTIGVDFKIRTLDVDGKQVKLQIWDTAGQERFQSIVSNYYHGSHAIALVYDITDRKSFENLRKWVSDVDRLANKQVCRIIVGNKTDLSDKRAVRRDEGQAFADSLGVPFIETSAKTANNIQQLFIQMCQAVSRKFGLQSPRDQELDQWTLRPGQSVGKKGCC</sequence>
<evidence type="ECO:0000256" key="1">
    <source>
        <dbReference type="ARBA" id="ARBA00004308"/>
    </source>
</evidence>
<dbReference type="PRINTS" id="PR00449">
    <property type="entry name" value="RASTRNSFRMNG"/>
</dbReference>
<keyword evidence="6" id="KW-1185">Reference proteome</keyword>
<dbReference type="Proteomes" id="UP000001542">
    <property type="component" value="Unassembled WGS sequence"/>
</dbReference>
<dbReference type="SMR" id="A2E7L0"/>
<dbReference type="Gene3D" id="3.40.50.300">
    <property type="entry name" value="P-loop containing nucleotide triphosphate hydrolases"/>
    <property type="match status" value="1"/>
</dbReference>
<dbReference type="CDD" id="cd00154">
    <property type="entry name" value="Rab"/>
    <property type="match status" value="1"/>
</dbReference>
<proteinExistence type="predicted"/>